<dbReference type="OrthoDB" id="709028at2"/>
<keyword evidence="1" id="KW-0472">Membrane</keyword>
<keyword evidence="3" id="KW-1185">Reference proteome</keyword>
<feature type="transmembrane region" description="Helical" evidence="1">
    <location>
        <begin position="112"/>
        <end position="129"/>
    </location>
</feature>
<evidence type="ECO:0000256" key="1">
    <source>
        <dbReference type="SAM" id="Phobius"/>
    </source>
</evidence>
<reference evidence="3" key="1">
    <citation type="submission" date="2016-10" db="EMBL/GenBank/DDBJ databases">
        <authorList>
            <person name="Varghese N."/>
            <person name="Submissions S."/>
        </authorList>
    </citation>
    <scope>NUCLEOTIDE SEQUENCE [LARGE SCALE GENOMIC DNA]</scope>
    <source>
        <strain evidence="3">DSM 21580</strain>
    </source>
</reference>
<dbReference type="Proteomes" id="UP000236738">
    <property type="component" value="Unassembled WGS sequence"/>
</dbReference>
<dbReference type="RefSeq" id="WP_103914724.1">
    <property type="nucleotide sequence ID" value="NZ_FNUS01000008.1"/>
</dbReference>
<evidence type="ECO:0000313" key="2">
    <source>
        <dbReference type="EMBL" id="SEG60047.1"/>
    </source>
</evidence>
<feature type="transmembrane region" description="Helical" evidence="1">
    <location>
        <begin position="37"/>
        <end position="55"/>
    </location>
</feature>
<gene>
    <name evidence="2" type="ORF">SAMN05421847_2889</name>
</gene>
<organism evidence="2 3">
    <name type="scientific">Halpernia humi</name>
    <dbReference type="NCBI Taxonomy" id="493375"/>
    <lineage>
        <taxon>Bacteria</taxon>
        <taxon>Pseudomonadati</taxon>
        <taxon>Bacteroidota</taxon>
        <taxon>Flavobacteriia</taxon>
        <taxon>Flavobacteriales</taxon>
        <taxon>Weeksellaceae</taxon>
        <taxon>Chryseobacterium group</taxon>
        <taxon>Halpernia</taxon>
    </lineage>
</organism>
<feature type="transmembrane region" description="Helical" evidence="1">
    <location>
        <begin position="71"/>
        <end position="92"/>
    </location>
</feature>
<dbReference type="AlphaFoldDB" id="A0A1H6BI51"/>
<evidence type="ECO:0000313" key="3">
    <source>
        <dbReference type="Proteomes" id="UP000236738"/>
    </source>
</evidence>
<dbReference type="EMBL" id="FNUS01000008">
    <property type="protein sequence ID" value="SEG60047.1"/>
    <property type="molecule type" value="Genomic_DNA"/>
</dbReference>
<keyword evidence="1" id="KW-0812">Transmembrane</keyword>
<protein>
    <submittedName>
        <fullName evidence="2">Uncharacterized protein</fullName>
    </submittedName>
</protein>
<name>A0A1H6BI51_9FLAO</name>
<accession>A0A1H6BI51</accession>
<feature type="transmembrane region" description="Helical" evidence="1">
    <location>
        <begin position="165"/>
        <end position="186"/>
    </location>
</feature>
<proteinExistence type="predicted"/>
<keyword evidence="1" id="KW-1133">Transmembrane helix</keyword>
<sequence>MEELELLKKDWNSKFDDYKNYSEQDIFKMIKGKSFSIARILLIIGLLEICFWMFFNYLDISKNESFFSVEYILRTVLFVVFMGTLIYSFMVIKNESNAKKLMQQILNLRKIILIYIILTFILILIFGILDVSHNAADSLRGFVNGWNSANEKRMKPLLQSDLGNIFGYFLYFTTFSLGIIILYFLYKRIYGRLLDRLKANYKELSKIEIN</sequence>